<feature type="region of interest" description="Disordered" evidence="1">
    <location>
        <begin position="73"/>
        <end position="95"/>
    </location>
</feature>
<evidence type="ECO:0000256" key="1">
    <source>
        <dbReference type="SAM" id="MobiDB-lite"/>
    </source>
</evidence>
<name>A0A838L5J9_9SPHN</name>
<dbReference type="EMBL" id="JACEIB010000006">
    <property type="protein sequence ID" value="MBA2934200.1"/>
    <property type="molecule type" value="Genomic_DNA"/>
</dbReference>
<reference evidence="2 3" key="1">
    <citation type="submission" date="2020-07" db="EMBL/GenBank/DDBJ databases">
        <authorList>
            <person name="Sun Q."/>
        </authorList>
    </citation>
    <scope>NUCLEOTIDE SEQUENCE [LARGE SCALE GENOMIC DNA]</scope>
    <source>
        <strain evidence="2 3">CGMCC 1.13654</strain>
    </source>
</reference>
<keyword evidence="3" id="KW-1185">Reference proteome</keyword>
<dbReference type="Proteomes" id="UP000570166">
    <property type="component" value="Unassembled WGS sequence"/>
</dbReference>
<sequence>MMAAAPSTSTSGSGTRRGDSGSWFEALSEAWGNTLDQEAGRISQMSDAIGVDGNDNPSDISKLTAESLRMGFMSQSESSSVDSVGKALETMARKD</sequence>
<evidence type="ECO:0000313" key="3">
    <source>
        <dbReference type="Proteomes" id="UP000570166"/>
    </source>
</evidence>
<comment type="caution">
    <text evidence="2">The sequence shown here is derived from an EMBL/GenBank/DDBJ whole genome shotgun (WGS) entry which is preliminary data.</text>
</comment>
<dbReference type="AlphaFoldDB" id="A0A838L5J9"/>
<accession>A0A838L5J9</accession>
<gene>
    <name evidence="2" type="ORF">HZF05_08810</name>
</gene>
<evidence type="ECO:0000313" key="2">
    <source>
        <dbReference type="EMBL" id="MBA2934200.1"/>
    </source>
</evidence>
<organism evidence="2 3">
    <name type="scientific">Sphingomonas chungangi</name>
    <dbReference type="NCBI Taxonomy" id="2683589"/>
    <lineage>
        <taxon>Bacteria</taxon>
        <taxon>Pseudomonadati</taxon>
        <taxon>Pseudomonadota</taxon>
        <taxon>Alphaproteobacteria</taxon>
        <taxon>Sphingomonadales</taxon>
        <taxon>Sphingomonadaceae</taxon>
        <taxon>Sphingomonas</taxon>
    </lineage>
</organism>
<proteinExistence type="predicted"/>
<feature type="region of interest" description="Disordered" evidence="1">
    <location>
        <begin position="1"/>
        <end position="21"/>
    </location>
</feature>
<protein>
    <submittedName>
        <fullName evidence="2">Uncharacterized protein</fullName>
    </submittedName>
</protein>
<feature type="compositionally biased region" description="Low complexity" evidence="1">
    <location>
        <begin position="74"/>
        <end position="83"/>
    </location>
</feature>